<name>A0A6J5YWD6_9ZZZZ</name>
<organism evidence="1">
    <name type="scientific">freshwater metagenome</name>
    <dbReference type="NCBI Taxonomy" id="449393"/>
    <lineage>
        <taxon>unclassified sequences</taxon>
        <taxon>metagenomes</taxon>
        <taxon>ecological metagenomes</taxon>
    </lineage>
</organism>
<protein>
    <submittedName>
        <fullName evidence="1">Unannotated protein</fullName>
    </submittedName>
</protein>
<dbReference type="InterPro" id="IPR021391">
    <property type="entry name" value="DUF3027"/>
</dbReference>
<proteinExistence type="predicted"/>
<accession>A0A6J5YWD6</accession>
<evidence type="ECO:0000313" key="1">
    <source>
        <dbReference type="EMBL" id="CAB4333766.1"/>
    </source>
</evidence>
<dbReference type="AlphaFoldDB" id="A0A6J5YWD6"/>
<reference evidence="1" key="1">
    <citation type="submission" date="2020-05" db="EMBL/GenBank/DDBJ databases">
        <authorList>
            <person name="Chiriac C."/>
            <person name="Salcher M."/>
            <person name="Ghai R."/>
            <person name="Kavagutti S V."/>
        </authorList>
    </citation>
    <scope>NUCLEOTIDE SEQUENCE</scope>
</reference>
<gene>
    <name evidence="1" type="ORF">UFOPK4171_00202</name>
</gene>
<sequence>MAKKKSLFKKIRKEQSSVVAEPEAELDDLDMQSLDTVEEVAPVAKEAAPAIVRKPYIAPAKTYPAVVEVTVNKTDIFGALDIAKQAAIEDAGKKEFVGEFYSIDSDEDRVATYLFEAKLPGYGGWRWAVTVAKSDEKSAPTICDVVLLPGSKALLAPNWVPYVERVQPGDLGVGDVVPTAPDDERLVPGFASLTGDDELDTLDLNQLFEFGLGRARVLSIVGRDQASKRWYEGDRGPNAPIANAAPKPCHSCGFFIPIAGSLRGAFGVCSNAISPEDARVVSIDHGCGAHSEALIKAE</sequence>
<dbReference type="EMBL" id="CAESAM010000010">
    <property type="protein sequence ID" value="CAB4333766.1"/>
    <property type="molecule type" value="Genomic_DNA"/>
</dbReference>
<dbReference type="Pfam" id="PF11228">
    <property type="entry name" value="DUF3027"/>
    <property type="match status" value="1"/>
</dbReference>